<dbReference type="Proteomes" id="UP000245942">
    <property type="component" value="Unassembled WGS sequence"/>
</dbReference>
<dbReference type="Pfam" id="PF12929">
    <property type="entry name" value="Mid1"/>
    <property type="match status" value="1"/>
</dbReference>
<gene>
    <name evidence="1" type="ORF">BCV69DRAFT_282610</name>
</gene>
<dbReference type="AlphaFoldDB" id="A0A316U9N1"/>
<evidence type="ECO:0008006" key="3">
    <source>
        <dbReference type="Google" id="ProtNLM"/>
    </source>
</evidence>
<dbReference type="GO" id="GO:0005262">
    <property type="term" value="F:calcium channel activity"/>
    <property type="evidence" value="ECO:0007669"/>
    <property type="project" value="InterPro"/>
</dbReference>
<sequence>MLRMQGFTSGPASQRVRCDLRTAVRCLIVSLICSGAIVSSSTAHAQVSTYTELAADGKASPVVATQIAPYALTSSVAVRSVLNISSDGATPALFTLPLSEVDQGEPINVAVSLCNGPTRGIAPPIAENASSSDRAALEESSLVRVYVSINANNPRPGPDSSDIADMVYARGGLAQIRLNEEGSETIEEVWVAIWPPEEAWGETGAFEIEVLVNPGAPQQQLHSQYGILLEDTDSSRALVTTFNYTAGQSPNVSLMVLPSVGDYALPSTYYNSSFCAIADAWNTYAASSERPVITSSETTRGRTQSWQGNDQRMQFEIGNLDSTSNYTAWLLNVNSSDSNVSSVALYPAIKFKTKQAGVCRLVWDIDFCPEVAYSIPLDPVVATEDALNIINETVTPNLANFSKTLSTWSCNDTYFGQYSTVQSCTNCLNSYRDWLCAIAMPRCTDPVESQSNGSAAISDVDSLTGRSVGSNTELLPYVLNRNVSDTRQSYIDNQLDVDGPYGEVLPCLYTCLFVQRNCPGPLLSWTCPRWDITAQHDYGTFADAGANGLGAGENGGAGSDMARWGGPLRYIAQDAFGNTYCNAMGVDTYLREQNTDHVGGVDAHGDSNDTVALGGEKEAGMRAPAKVMPRTTVNGSIH</sequence>
<name>A0A316U9N1_9BASI</name>
<accession>A0A316U9N1</accession>
<dbReference type="PANTHER" id="PTHR39142">
    <property type="entry name" value="MID1P"/>
    <property type="match status" value="1"/>
</dbReference>
<organism evidence="1 2">
    <name type="scientific">Pseudomicrostroma glucosiphilum</name>
    <dbReference type="NCBI Taxonomy" id="1684307"/>
    <lineage>
        <taxon>Eukaryota</taxon>
        <taxon>Fungi</taxon>
        <taxon>Dikarya</taxon>
        <taxon>Basidiomycota</taxon>
        <taxon>Ustilaginomycotina</taxon>
        <taxon>Exobasidiomycetes</taxon>
        <taxon>Microstromatales</taxon>
        <taxon>Microstromatales incertae sedis</taxon>
        <taxon>Pseudomicrostroma</taxon>
    </lineage>
</organism>
<dbReference type="PANTHER" id="PTHR39142:SF1">
    <property type="entry name" value="AEL197CP"/>
    <property type="match status" value="1"/>
</dbReference>
<dbReference type="GO" id="GO:0098703">
    <property type="term" value="P:calcium ion import across plasma membrane"/>
    <property type="evidence" value="ECO:0007669"/>
    <property type="project" value="InterPro"/>
</dbReference>
<dbReference type="OrthoDB" id="5405745at2759"/>
<evidence type="ECO:0000313" key="1">
    <source>
        <dbReference type="EMBL" id="PWN21113.1"/>
    </source>
</evidence>
<proteinExistence type="predicted"/>
<keyword evidence="2" id="KW-1185">Reference proteome</keyword>
<dbReference type="EMBL" id="KZ819326">
    <property type="protein sequence ID" value="PWN21113.1"/>
    <property type="molecule type" value="Genomic_DNA"/>
</dbReference>
<dbReference type="RefSeq" id="XP_025348273.1">
    <property type="nucleotide sequence ID" value="XM_025492416.1"/>
</dbReference>
<dbReference type="InterPro" id="IPR024338">
    <property type="entry name" value="MID1/Yam8"/>
</dbReference>
<dbReference type="GeneID" id="37014150"/>
<evidence type="ECO:0000313" key="2">
    <source>
        <dbReference type="Proteomes" id="UP000245942"/>
    </source>
</evidence>
<reference evidence="1 2" key="1">
    <citation type="journal article" date="2018" name="Mol. Biol. Evol.">
        <title>Broad Genomic Sampling Reveals a Smut Pathogenic Ancestry of the Fungal Clade Ustilaginomycotina.</title>
        <authorList>
            <person name="Kijpornyongpan T."/>
            <person name="Mondo S.J."/>
            <person name="Barry K."/>
            <person name="Sandor L."/>
            <person name="Lee J."/>
            <person name="Lipzen A."/>
            <person name="Pangilinan J."/>
            <person name="LaButti K."/>
            <person name="Hainaut M."/>
            <person name="Henrissat B."/>
            <person name="Grigoriev I.V."/>
            <person name="Spatafora J.W."/>
            <person name="Aime M.C."/>
        </authorList>
    </citation>
    <scope>NUCLEOTIDE SEQUENCE [LARGE SCALE GENOMIC DNA]</scope>
    <source>
        <strain evidence="1 2">MCA 4718</strain>
    </source>
</reference>
<dbReference type="STRING" id="1684307.A0A316U9N1"/>
<protein>
    <recommendedName>
        <fullName evidence="3">FZ domain-containing protein</fullName>
    </recommendedName>
</protein>